<gene>
    <name evidence="1" type="ORF">YQE_01146</name>
</gene>
<dbReference type="EMBL" id="KB738772">
    <property type="protein sequence ID" value="ENN82479.1"/>
    <property type="molecule type" value="Genomic_DNA"/>
</dbReference>
<feature type="non-terminal residue" evidence="1">
    <location>
        <position position="1"/>
    </location>
</feature>
<accession>N6TPP5</accession>
<dbReference type="AlphaFoldDB" id="N6TPP5"/>
<name>N6TPP5_DENPD</name>
<protein>
    <submittedName>
        <fullName evidence="1">Uncharacterized protein</fullName>
    </submittedName>
</protein>
<reference evidence="1" key="1">
    <citation type="journal article" date="2013" name="Genome Biol.">
        <title>Draft genome of the mountain pine beetle, Dendroctonus ponderosae Hopkins, a major forest pest.</title>
        <authorList>
            <person name="Keeling C.I."/>
            <person name="Yuen M.M."/>
            <person name="Liao N.Y."/>
            <person name="Docking T.R."/>
            <person name="Chan S.K."/>
            <person name="Taylor G.A."/>
            <person name="Palmquist D.L."/>
            <person name="Jackman S.D."/>
            <person name="Nguyen A."/>
            <person name="Li M."/>
            <person name="Henderson H."/>
            <person name="Janes J.K."/>
            <person name="Zhao Y."/>
            <person name="Pandoh P."/>
            <person name="Moore R."/>
            <person name="Sperling F.A."/>
            <person name="Huber D.P."/>
            <person name="Birol I."/>
            <person name="Jones S.J."/>
            <person name="Bohlmann J."/>
        </authorList>
    </citation>
    <scope>NUCLEOTIDE SEQUENCE</scope>
</reference>
<dbReference type="HOGENOM" id="CLU_2838484_0_0_1"/>
<evidence type="ECO:0000313" key="1">
    <source>
        <dbReference type="EMBL" id="ENN82479.1"/>
    </source>
</evidence>
<sequence length="66" mass="7645">QSNLRRVSRRSPGGRHVPVSAVLVYPPENQISTLNVFLKLKPEYVRQEDVKMSFTLPHIENIIIFE</sequence>
<organism evidence="1">
    <name type="scientific">Dendroctonus ponderosae</name>
    <name type="common">Mountain pine beetle</name>
    <dbReference type="NCBI Taxonomy" id="77166"/>
    <lineage>
        <taxon>Eukaryota</taxon>
        <taxon>Metazoa</taxon>
        <taxon>Ecdysozoa</taxon>
        <taxon>Arthropoda</taxon>
        <taxon>Hexapoda</taxon>
        <taxon>Insecta</taxon>
        <taxon>Pterygota</taxon>
        <taxon>Neoptera</taxon>
        <taxon>Endopterygota</taxon>
        <taxon>Coleoptera</taxon>
        <taxon>Polyphaga</taxon>
        <taxon>Cucujiformia</taxon>
        <taxon>Curculionidae</taxon>
        <taxon>Scolytinae</taxon>
        <taxon>Dendroctonus</taxon>
    </lineage>
</organism>
<proteinExistence type="predicted"/>